<dbReference type="EMBL" id="CAXAMN010003758">
    <property type="protein sequence ID" value="CAK9006015.1"/>
    <property type="molecule type" value="Genomic_DNA"/>
</dbReference>
<keyword evidence="3 7" id="KW-1133">Transmembrane helix</keyword>
<evidence type="ECO:0000256" key="2">
    <source>
        <dbReference type="ARBA" id="ARBA00022692"/>
    </source>
</evidence>
<reference evidence="9 10" key="1">
    <citation type="submission" date="2024-02" db="EMBL/GenBank/DDBJ databases">
        <authorList>
            <person name="Chen Y."/>
            <person name="Shah S."/>
            <person name="Dougan E. K."/>
            <person name="Thang M."/>
            <person name="Chan C."/>
        </authorList>
    </citation>
    <scope>NUCLEOTIDE SEQUENCE [LARGE SCALE GENOMIC DNA]</scope>
</reference>
<dbReference type="Pfam" id="PF01549">
    <property type="entry name" value="ShK"/>
    <property type="match status" value="1"/>
</dbReference>
<evidence type="ECO:0000256" key="4">
    <source>
        <dbReference type="ARBA" id="ARBA00023136"/>
    </source>
</evidence>
<evidence type="ECO:0000256" key="7">
    <source>
        <dbReference type="SAM" id="Phobius"/>
    </source>
</evidence>
<feature type="transmembrane region" description="Helical" evidence="7">
    <location>
        <begin position="219"/>
        <end position="236"/>
    </location>
</feature>
<evidence type="ECO:0000313" key="9">
    <source>
        <dbReference type="EMBL" id="CAK9006015.1"/>
    </source>
</evidence>
<evidence type="ECO:0000256" key="5">
    <source>
        <dbReference type="ARBA" id="ARBA00023180"/>
    </source>
</evidence>
<dbReference type="PANTHER" id="PTHR45951">
    <property type="entry name" value="PROTEIN DISPATCHED-RELATED"/>
    <property type="match status" value="1"/>
</dbReference>
<dbReference type="SUPFAM" id="SSF82866">
    <property type="entry name" value="Multidrug efflux transporter AcrB transmembrane domain"/>
    <property type="match status" value="1"/>
</dbReference>
<keyword evidence="5" id="KW-0325">Glycoprotein</keyword>
<dbReference type="InterPro" id="IPR003392">
    <property type="entry name" value="PTHD_SSD"/>
</dbReference>
<dbReference type="InterPro" id="IPR052081">
    <property type="entry name" value="Dispatched_Hh_regulator"/>
</dbReference>
<comment type="caution">
    <text evidence="9">The sequence shown here is derived from an EMBL/GenBank/DDBJ whole genome shotgun (WGS) entry which is preliminary data.</text>
</comment>
<feature type="transmembrane region" description="Helical" evidence="7">
    <location>
        <begin position="119"/>
        <end position="144"/>
    </location>
</feature>
<evidence type="ECO:0000256" key="6">
    <source>
        <dbReference type="ARBA" id="ARBA00038046"/>
    </source>
</evidence>
<gene>
    <name evidence="9" type="ORF">CCMP2556_LOCUS8295</name>
</gene>
<dbReference type="Gene3D" id="1.20.1640.10">
    <property type="entry name" value="Multidrug efflux transporter AcrB transmembrane domain"/>
    <property type="match status" value="1"/>
</dbReference>
<accession>A0ABP0IV95</accession>
<dbReference type="Pfam" id="PF02460">
    <property type="entry name" value="Patched"/>
    <property type="match status" value="1"/>
</dbReference>
<feature type="domain" description="SSD" evidence="8">
    <location>
        <begin position="1"/>
        <end position="144"/>
    </location>
</feature>
<evidence type="ECO:0000256" key="1">
    <source>
        <dbReference type="ARBA" id="ARBA00004141"/>
    </source>
</evidence>
<dbReference type="Proteomes" id="UP001642484">
    <property type="component" value="Unassembled WGS sequence"/>
</dbReference>
<evidence type="ECO:0000313" key="10">
    <source>
        <dbReference type="Proteomes" id="UP001642484"/>
    </source>
</evidence>
<protein>
    <recommendedName>
        <fullName evidence="8">SSD domain-containing protein</fullName>
    </recommendedName>
</protein>
<dbReference type="InterPro" id="IPR000731">
    <property type="entry name" value="SSD"/>
</dbReference>
<evidence type="ECO:0000256" key="3">
    <source>
        <dbReference type="ARBA" id="ARBA00022989"/>
    </source>
</evidence>
<dbReference type="InterPro" id="IPR003582">
    <property type="entry name" value="ShKT_dom"/>
</dbReference>
<keyword evidence="4 7" id="KW-0472">Membrane</keyword>
<feature type="transmembrane region" description="Helical" evidence="7">
    <location>
        <begin position="83"/>
        <end position="107"/>
    </location>
</feature>
<comment type="subcellular location">
    <subcellularLocation>
        <location evidence="1">Membrane</location>
        <topology evidence="1">Multi-pass membrane protein</topology>
    </subcellularLocation>
</comment>
<evidence type="ECO:0000259" key="8">
    <source>
        <dbReference type="PROSITE" id="PS50156"/>
    </source>
</evidence>
<dbReference type="PROSITE" id="PS50156">
    <property type="entry name" value="SSD"/>
    <property type="match status" value="1"/>
</dbReference>
<name>A0ABP0IV95_9DINO</name>
<feature type="transmembrane region" description="Helical" evidence="7">
    <location>
        <begin position="18"/>
        <end position="39"/>
    </location>
</feature>
<comment type="similarity">
    <text evidence="6">Belongs to the dispatched family.</text>
</comment>
<keyword evidence="10" id="KW-1185">Reference proteome</keyword>
<sequence length="401" mass="44651">MPLGYVFFKQFSGLLEMSIVNCVSTFVIIGIGSDMIFVLTDAWRQSARVVLLEDLKTEEPEEEEEDKFDRACRAHERYLQKRLAWVYSNAGVSCITTGLCGASSFLVNLMSVLMPLREFGLFMGLCVIWAICLELVMYPMALVARDRRKFRKQLAQQERELEDGSAWTDLVVQPAIRDSQVAPSDSVGYDPAAQLKGRSWLVRFFASTWCEFISNYKKWVLAGFAILSLISLVLALRQVDGSMPVIFPASHNQVLGREVRSRFKSAAGIAATSALDAAYICDVAAEQFSNKPDTLSGCGSFISLNYCNNEFEGAMRNQCGTSCGFEGYCLASWCQVDAAPNVSKSEPGRCDCYQSNDAQTYSASNAAGISRFETTIVGFDQERPRHSCPTWSLSLWRCSRQ</sequence>
<organism evidence="9 10">
    <name type="scientific">Durusdinium trenchii</name>
    <dbReference type="NCBI Taxonomy" id="1381693"/>
    <lineage>
        <taxon>Eukaryota</taxon>
        <taxon>Sar</taxon>
        <taxon>Alveolata</taxon>
        <taxon>Dinophyceae</taxon>
        <taxon>Suessiales</taxon>
        <taxon>Symbiodiniaceae</taxon>
        <taxon>Durusdinium</taxon>
    </lineage>
</organism>
<dbReference type="PANTHER" id="PTHR45951:SF7">
    <property type="entry name" value="SSD DOMAIN-CONTAINING PROTEIN"/>
    <property type="match status" value="1"/>
</dbReference>
<keyword evidence="2 7" id="KW-0812">Transmembrane</keyword>
<proteinExistence type="inferred from homology"/>